<evidence type="ECO:0000313" key="1">
    <source>
        <dbReference type="EMBL" id="ROZ62288.1"/>
    </source>
</evidence>
<dbReference type="AlphaFoldDB" id="A0A3N3ZVB4"/>
<dbReference type="EMBL" id="RKMF01000013">
    <property type="protein sequence ID" value="ROZ62288.1"/>
    <property type="molecule type" value="Genomic_DNA"/>
</dbReference>
<protein>
    <submittedName>
        <fullName evidence="1">Uncharacterized protein</fullName>
    </submittedName>
</protein>
<reference evidence="1 2" key="1">
    <citation type="submission" date="2018-10" db="EMBL/GenBank/DDBJ databases">
        <title>Kocuria sp. M5W7-7, whole genome shotgun sequence.</title>
        <authorList>
            <person name="Tuo L."/>
        </authorList>
    </citation>
    <scope>NUCLEOTIDE SEQUENCE [LARGE SCALE GENOMIC DNA]</scope>
    <source>
        <strain evidence="1 2">M5W7-7</strain>
    </source>
</reference>
<accession>A0A3N3ZVB4</accession>
<keyword evidence="2" id="KW-1185">Reference proteome</keyword>
<comment type="caution">
    <text evidence="1">The sequence shown here is derived from an EMBL/GenBank/DDBJ whole genome shotgun (WGS) entry which is preliminary data.</text>
</comment>
<organism evidence="1 2">
    <name type="scientific">Kocuria soli</name>
    <dbReference type="NCBI Taxonomy" id="2485125"/>
    <lineage>
        <taxon>Bacteria</taxon>
        <taxon>Bacillati</taxon>
        <taxon>Actinomycetota</taxon>
        <taxon>Actinomycetes</taxon>
        <taxon>Micrococcales</taxon>
        <taxon>Micrococcaceae</taxon>
        <taxon>Kocuria</taxon>
    </lineage>
</organism>
<dbReference type="Proteomes" id="UP000270616">
    <property type="component" value="Unassembled WGS sequence"/>
</dbReference>
<evidence type="ECO:0000313" key="2">
    <source>
        <dbReference type="Proteomes" id="UP000270616"/>
    </source>
</evidence>
<name>A0A3N3ZVB4_9MICC</name>
<gene>
    <name evidence="1" type="ORF">EDL96_10200</name>
</gene>
<sequence length="89" mass="9150">MGPTQQDNIRETIMSEASAHQGAGPVVSAEGAAISRKRLSGIDAARELALIGLTAIHYLPALLAGAGIGSITASRETPRQTYPRGVLLG</sequence>
<proteinExistence type="predicted"/>